<dbReference type="InterPro" id="IPR027417">
    <property type="entry name" value="P-loop_NTPase"/>
</dbReference>
<evidence type="ECO:0000256" key="4">
    <source>
        <dbReference type="ARBA" id="ARBA00022840"/>
    </source>
</evidence>
<feature type="domain" description="ABC transporter" evidence="5">
    <location>
        <begin position="3"/>
        <end position="231"/>
    </location>
</feature>
<evidence type="ECO:0000256" key="1">
    <source>
        <dbReference type="ARBA" id="ARBA00005417"/>
    </source>
</evidence>
<dbReference type="InterPro" id="IPR003439">
    <property type="entry name" value="ABC_transporter-like_ATP-bd"/>
</dbReference>
<keyword evidence="4 6" id="KW-0067">ATP-binding</keyword>
<evidence type="ECO:0000259" key="5">
    <source>
        <dbReference type="PROSITE" id="PS50893"/>
    </source>
</evidence>
<dbReference type="Gene3D" id="3.40.50.300">
    <property type="entry name" value="P-loop containing nucleotide triphosphate hydrolases"/>
    <property type="match status" value="1"/>
</dbReference>
<dbReference type="Pfam" id="PF00005">
    <property type="entry name" value="ABC_tran"/>
    <property type="match status" value="1"/>
</dbReference>
<dbReference type="NCBIfam" id="TIGR03522">
    <property type="entry name" value="GldA_ABC_ATP"/>
    <property type="match status" value="1"/>
</dbReference>
<dbReference type="InterPro" id="IPR019864">
    <property type="entry name" value="Motility-assoc_ABC_GldA"/>
</dbReference>
<dbReference type="SUPFAM" id="SSF52540">
    <property type="entry name" value="P-loop containing nucleoside triphosphate hydrolases"/>
    <property type="match status" value="1"/>
</dbReference>
<keyword evidence="2" id="KW-0813">Transport</keyword>
<organism evidence="6 7">
    <name type="scientific">Chitinophaga varians</name>
    <dbReference type="NCBI Taxonomy" id="2202339"/>
    <lineage>
        <taxon>Bacteria</taxon>
        <taxon>Pseudomonadati</taxon>
        <taxon>Bacteroidota</taxon>
        <taxon>Chitinophagia</taxon>
        <taxon>Chitinophagales</taxon>
        <taxon>Chitinophagaceae</taxon>
        <taxon>Chitinophaga</taxon>
    </lineage>
</organism>
<dbReference type="Proteomes" id="UP000570474">
    <property type="component" value="Unassembled WGS sequence"/>
</dbReference>
<sequence length="315" mass="34344">MSILVSQLSKVYGEQRAVDAISFELKKGEITGFLGPNGAGKSTTMKMITGFLPPTSGTASVCGYDIVGQSLEVRKRVGYLPESNPLYYDMYVKEFLEFIAGVHQLGTAGAARIRRVIDMTGLLPESRKKIGALSNGYKQRVGLAQALLHDPEVLVLDEPTTGLDPNQLADIRQLIRDLGADKTVILSTHIMQEVEALCGRVIIINKGKIVADDQLVNLQQQNATGGYIQVTFGEPASTGELLQIPGVSRAAAQDGNTWQLYTNEVDTVRKNLLQFALINNRNILSLQSNSQSLESIFREITKRVEPTGETPAANR</sequence>
<comment type="caution">
    <text evidence="6">The sequence shown here is derived from an EMBL/GenBank/DDBJ whole genome shotgun (WGS) entry which is preliminary data.</text>
</comment>
<dbReference type="EMBL" id="JABAIA010000001">
    <property type="protein sequence ID" value="NLR65374.1"/>
    <property type="molecule type" value="Genomic_DNA"/>
</dbReference>
<keyword evidence="3" id="KW-0547">Nucleotide-binding</keyword>
<dbReference type="GO" id="GO:0016887">
    <property type="term" value="F:ATP hydrolysis activity"/>
    <property type="evidence" value="ECO:0007669"/>
    <property type="project" value="InterPro"/>
</dbReference>
<evidence type="ECO:0000313" key="6">
    <source>
        <dbReference type="EMBL" id="NLR65374.1"/>
    </source>
</evidence>
<keyword evidence="7" id="KW-1185">Reference proteome</keyword>
<dbReference type="PANTHER" id="PTHR43335">
    <property type="entry name" value="ABC TRANSPORTER, ATP-BINDING PROTEIN"/>
    <property type="match status" value="1"/>
</dbReference>
<dbReference type="InterPro" id="IPR003593">
    <property type="entry name" value="AAA+_ATPase"/>
</dbReference>
<protein>
    <submittedName>
        <fullName evidence="6">Gliding motility-associated ABC transporter ATP-binding subunit GldA</fullName>
    </submittedName>
</protein>
<evidence type="ECO:0000256" key="3">
    <source>
        <dbReference type="ARBA" id="ARBA00022741"/>
    </source>
</evidence>
<dbReference type="CDD" id="cd03230">
    <property type="entry name" value="ABC_DR_subfamily_A"/>
    <property type="match status" value="1"/>
</dbReference>
<gene>
    <name evidence="6" type="primary">gldA</name>
    <name evidence="6" type="ORF">HGH92_13740</name>
</gene>
<dbReference type="GO" id="GO:0005524">
    <property type="term" value="F:ATP binding"/>
    <property type="evidence" value="ECO:0007669"/>
    <property type="project" value="UniProtKB-KW"/>
</dbReference>
<evidence type="ECO:0000313" key="7">
    <source>
        <dbReference type="Proteomes" id="UP000570474"/>
    </source>
</evidence>
<dbReference type="PROSITE" id="PS50893">
    <property type="entry name" value="ABC_TRANSPORTER_2"/>
    <property type="match status" value="1"/>
</dbReference>
<reference evidence="6 7" key="1">
    <citation type="submission" date="2020-04" db="EMBL/GenBank/DDBJ databases">
        <authorList>
            <person name="Yin C."/>
        </authorList>
    </citation>
    <scope>NUCLEOTIDE SEQUENCE [LARGE SCALE GENOMIC DNA]</scope>
    <source>
        <strain evidence="6 7">Ae27</strain>
    </source>
</reference>
<proteinExistence type="inferred from homology"/>
<comment type="similarity">
    <text evidence="1">Belongs to the ABC transporter superfamily.</text>
</comment>
<evidence type="ECO:0000256" key="2">
    <source>
        <dbReference type="ARBA" id="ARBA00022448"/>
    </source>
</evidence>
<dbReference type="AlphaFoldDB" id="A0A847RU41"/>
<dbReference type="PANTHER" id="PTHR43335:SF4">
    <property type="entry name" value="ABC TRANSPORTER, ATP-BINDING PROTEIN"/>
    <property type="match status" value="1"/>
</dbReference>
<name>A0A847RU41_9BACT</name>
<dbReference type="SMART" id="SM00382">
    <property type="entry name" value="AAA"/>
    <property type="match status" value="1"/>
</dbReference>
<accession>A0A847RU41</accession>
<dbReference type="RefSeq" id="WP_168871267.1">
    <property type="nucleotide sequence ID" value="NZ_JABAIA010000001.1"/>
</dbReference>